<organism evidence="1 2">
    <name type="scientific">Arenimonas terrae</name>
    <dbReference type="NCBI Taxonomy" id="2546226"/>
    <lineage>
        <taxon>Bacteria</taxon>
        <taxon>Pseudomonadati</taxon>
        <taxon>Pseudomonadota</taxon>
        <taxon>Gammaproteobacteria</taxon>
        <taxon>Lysobacterales</taxon>
        <taxon>Lysobacteraceae</taxon>
        <taxon>Arenimonas</taxon>
    </lineage>
</organism>
<dbReference type="RefSeq" id="WP_139448569.1">
    <property type="nucleotide sequence ID" value="NZ_SMDR01000002.1"/>
</dbReference>
<dbReference type="AlphaFoldDB" id="A0A5C4RS71"/>
<protein>
    <submittedName>
        <fullName evidence="1">CPXCG motif-containing cysteine-rich protein</fullName>
    </submittedName>
</protein>
<dbReference type="InterPro" id="IPR017143">
    <property type="entry name" value="UCP037225"/>
</dbReference>
<sequence length="61" mass="6601">MLDAIQLTCPHCGERFEALADGSGGDAEYVEDCPVCCRPIRLRLQAGFDGETLGLDADRDD</sequence>
<gene>
    <name evidence="1" type="ORF">E1B00_10740</name>
</gene>
<evidence type="ECO:0000313" key="2">
    <source>
        <dbReference type="Proteomes" id="UP000305760"/>
    </source>
</evidence>
<keyword evidence="2" id="KW-1185">Reference proteome</keyword>
<name>A0A5C4RS71_9GAMM</name>
<reference evidence="1 2" key="1">
    <citation type="submission" date="2019-03" db="EMBL/GenBank/DDBJ databases">
        <title>Arenimonas daejeonensis sp. nov., isolated from compost.</title>
        <authorList>
            <person name="Jeon C.O."/>
        </authorList>
    </citation>
    <scope>NUCLEOTIDE SEQUENCE [LARGE SCALE GENOMIC DNA]</scope>
    <source>
        <strain evidence="1 2">R29</strain>
    </source>
</reference>
<dbReference type="EMBL" id="SMDR01000002">
    <property type="protein sequence ID" value="TNJ33799.1"/>
    <property type="molecule type" value="Genomic_DNA"/>
</dbReference>
<dbReference type="Proteomes" id="UP000305760">
    <property type="component" value="Unassembled WGS sequence"/>
</dbReference>
<dbReference type="OrthoDB" id="9814566at2"/>
<dbReference type="InterPro" id="IPR025990">
    <property type="entry name" value="zinc_ribbon_bacterial"/>
</dbReference>
<comment type="caution">
    <text evidence="1">The sequence shown here is derived from an EMBL/GenBank/DDBJ whole genome shotgun (WGS) entry which is preliminary data.</text>
</comment>
<accession>A0A5C4RS71</accession>
<evidence type="ECO:0000313" key="1">
    <source>
        <dbReference type="EMBL" id="TNJ33799.1"/>
    </source>
</evidence>
<dbReference type="PIRSF" id="PIRSF037225">
    <property type="entry name" value="UCP037225"/>
    <property type="match status" value="1"/>
</dbReference>
<dbReference type="Pfam" id="PF14255">
    <property type="entry name" value="Zn_ribbon_21"/>
    <property type="match status" value="1"/>
</dbReference>
<proteinExistence type="predicted"/>